<sequence length="256" mass="28812">MWLSIVFGYSAKWASVQRRHDTSVRICKEVDERLYQLQLLLQRHDEAASAMAREIAQLAETKKHLDVIRAQAESIRPVIATLDDLYARLAESDTSWSVDLVEQESRYRQGRHQHYMQLQQTMDEQYAELCRDSVQMRAENAARSFQRDIDSYVQKQQQWNADGSRTLALGAKTGAASAGRPSVADVVVTLDGDAEDTFFSDNDDNDDDVGHVGHKTGTNAAAAINKQVKQSEMHVLDFVRSPSPPGIAILQDEDFD</sequence>
<accession>A0A9W7Y0I5</accession>
<gene>
    <name evidence="1" type="ORF">LPJ53_003523</name>
</gene>
<keyword evidence="2" id="KW-1185">Reference proteome</keyword>
<protein>
    <submittedName>
        <fullName evidence="1">Uncharacterized protein</fullName>
    </submittedName>
</protein>
<reference evidence="1" key="1">
    <citation type="submission" date="2022-07" db="EMBL/GenBank/DDBJ databases">
        <title>Phylogenomic reconstructions and comparative analyses of Kickxellomycotina fungi.</title>
        <authorList>
            <person name="Reynolds N.K."/>
            <person name="Stajich J.E."/>
            <person name="Barry K."/>
            <person name="Grigoriev I.V."/>
            <person name="Crous P."/>
            <person name="Smith M.E."/>
        </authorList>
    </citation>
    <scope>NUCLEOTIDE SEQUENCE</scope>
    <source>
        <strain evidence="1">NBRC 32514</strain>
    </source>
</reference>
<name>A0A9W7Y0I5_9FUNG</name>
<dbReference type="Proteomes" id="UP001149813">
    <property type="component" value="Unassembled WGS sequence"/>
</dbReference>
<dbReference type="EMBL" id="JANBOJ010000135">
    <property type="protein sequence ID" value="KAJ1722028.1"/>
    <property type="molecule type" value="Genomic_DNA"/>
</dbReference>
<proteinExistence type="predicted"/>
<dbReference type="AlphaFoldDB" id="A0A9W7Y0I5"/>
<comment type="caution">
    <text evidence="1">The sequence shown here is derived from an EMBL/GenBank/DDBJ whole genome shotgun (WGS) entry which is preliminary data.</text>
</comment>
<evidence type="ECO:0000313" key="2">
    <source>
        <dbReference type="Proteomes" id="UP001149813"/>
    </source>
</evidence>
<dbReference type="OrthoDB" id="5573433at2759"/>
<organism evidence="1 2">
    <name type="scientific">Coemansia erecta</name>
    <dbReference type="NCBI Taxonomy" id="147472"/>
    <lineage>
        <taxon>Eukaryota</taxon>
        <taxon>Fungi</taxon>
        <taxon>Fungi incertae sedis</taxon>
        <taxon>Zoopagomycota</taxon>
        <taxon>Kickxellomycotina</taxon>
        <taxon>Kickxellomycetes</taxon>
        <taxon>Kickxellales</taxon>
        <taxon>Kickxellaceae</taxon>
        <taxon>Coemansia</taxon>
    </lineage>
</organism>
<evidence type="ECO:0000313" key="1">
    <source>
        <dbReference type="EMBL" id="KAJ1722028.1"/>
    </source>
</evidence>